<evidence type="ECO:0000256" key="8">
    <source>
        <dbReference type="ARBA" id="ARBA00049348"/>
    </source>
</evidence>
<evidence type="ECO:0000256" key="3">
    <source>
        <dbReference type="ARBA" id="ARBA00011918"/>
    </source>
</evidence>
<feature type="domain" description="Methylated-DNA-[protein]-cysteine S-methyltransferase DNA binding" evidence="9">
    <location>
        <begin position="22"/>
        <end position="101"/>
    </location>
</feature>
<dbReference type="EC" id="2.1.1.63" evidence="3"/>
<evidence type="ECO:0000256" key="6">
    <source>
        <dbReference type="ARBA" id="ARBA00022763"/>
    </source>
</evidence>
<keyword evidence="5 10" id="KW-0808">Transferase</keyword>
<dbReference type="CDD" id="cd06445">
    <property type="entry name" value="ATase"/>
    <property type="match status" value="1"/>
</dbReference>
<dbReference type="PANTHER" id="PTHR10815:SF13">
    <property type="entry name" value="METHYLATED-DNA--PROTEIN-CYSTEINE METHYLTRANSFERASE"/>
    <property type="match status" value="1"/>
</dbReference>
<dbReference type="PROSITE" id="PS00374">
    <property type="entry name" value="MGMT"/>
    <property type="match status" value="1"/>
</dbReference>
<sequence>MGGYFAGSLRVFDLPFALDGTDFQRLVWAALCEIPYGTTASYGEIARRIGRPRAVRAVGGANHNNPLAIVVPCHRVIGSDGSLVGYGGGLSVKQWLLDHERSHSLPR</sequence>
<evidence type="ECO:0000256" key="5">
    <source>
        <dbReference type="ARBA" id="ARBA00022679"/>
    </source>
</evidence>
<accession>A0A9Q7ARG0</accession>
<dbReference type="InterPro" id="IPR014048">
    <property type="entry name" value="MethylDNA_cys_MeTrfase_DNA-bd"/>
</dbReference>
<dbReference type="PANTHER" id="PTHR10815">
    <property type="entry name" value="METHYLATED-DNA--PROTEIN-CYSTEINE METHYLTRANSFERASE"/>
    <property type="match status" value="1"/>
</dbReference>
<keyword evidence="11" id="KW-1185">Reference proteome</keyword>
<proteinExistence type="inferred from homology"/>
<dbReference type="GO" id="GO:0003908">
    <property type="term" value="F:methylated-DNA-[protein]-cysteine S-methyltransferase activity"/>
    <property type="evidence" value="ECO:0007669"/>
    <property type="project" value="UniProtKB-EC"/>
</dbReference>
<evidence type="ECO:0000259" key="9">
    <source>
        <dbReference type="Pfam" id="PF01035"/>
    </source>
</evidence>
<evidence type="ECO:0000256" key="4">
    <source>
        <dbReference type="ARBA" id="ARBA00022603"/>
    </source>
</evidence>
<dbReference type="InterPro" id="IPR036217">
    <property type="entry name" value="MethylDNA_cys_MeTrfase_DNAb"/>
</dbReference>
<dbReference type="KEGG" id="aram:KAR29_08445"/>
<dbReference type="FunFam" id="1.10.10.10:FF:000214">
    <property type="entry name" value="Methylated-DNA--protein-cysteine methyltransferase"/>
    <property type="match status" value="1"/>
</dbReference>
<evidence type="ECO:0000313" key="11">
    <source>
        <dbReference type="Proteomes" id="UP000671879"/>
    </source>
</evidence>
<comment type="catalytic activity">
    <reaction evidence="8">
        <text>a 6-O-methyl-2'-deoxyguanosine in DNA + L-cysteinyl-[protein] = S-methyl-L-cysteinyl-[protein] + a 2'-deoxyguanosine in DNA</text>
        <dbReference type="Rhea" id="RHEA:24000"/>
        <dbReference type="Rhea" id="RHEA-COMP:10131"/>
        <dbReference type="Rhea" id="RHEA-COMP:10132"/>
        <dbReference type="Rhea" id="RHEA-COMP:11367"/>
        <dbReference type="Rhea" id="RHEA-COMP:11368"/>
        <dbReference type="ChEBI" id="CHEBI:29950"/>
        <dbReference type="ChEBI" id="CHEBI:82612"/>
        <dbReference type="ChEBI" id="CHEBI:85445"/>
        <dbReference type="ChEBI" id="CHEBI:85448"/>
        <dbReference type="EC" id="2.1.1.63"/>
    </reaction>
</comment>
<evidence type="ECO:0000256" key="1">
    <source>
        <dbReference type="ARBA" id="ARBA00001286"/>
    </source>
</evidence>
<dbReference type="InterPro" id="IPR036388">
    <property type="entry name" value="WH-like_DNA-bd_sf"/>
</dbReference>
<dbReference type="SUPFAM" id="SSF46767">
    <property type="entry name" value="Methylated DNA-protein cysteine methyltransferase, C-terminal domain"/>
    <property type="match status" value="1"/>
</dbReference>
<dbReference type="GO" id="GO:0006281">
    <property type="term" value="P:DNA repair"/>
    <property type="evidence" value="ECO:0007669"/>
    <property type="project" value="UniProtKB-KW"/>
</dbReference>
<dbReference type="AlphaFoldDB" id="A0A9Q7ARG0"/>
<protein>
    <recommendedName>
        <fullName evidence="3">methylated-DNA--[protein]-cysteine S-methyltransferase</fullName>
        <ecNumber evidence="3">2.1.1.63</ecNumber>
    </recommendedName>
</protein>
<reference evidence="11" key="1">
    <citation type="submission" date="2021-04" db="EMBL/GenBank/DDBJ databases">
        <title>A novel Synergistetes isolate from a pyrite-forming mixed culture.</title>
        <authorList>
            <person name="Bunk B."/>
            <person name="Sproer C."/>
            <person name="Spring S."/>
            <person name="Pester M."/>
        </authorList>
    </citation>
    <scope>NUCLEOTIDE SEQUENCE [LARGE SCALE GENOMIC DNA]</scope>
    <source>
        <strain evidence="11">J.5.4.2-T.3.5.2</strain>
    </source>
</reference>
<dbReference type="EMBL" id="CP072943">
    <property type="protein sequence ID" value="QTX33748.1"/>
    <property type="molecule type" value="Genomic_DNA"/>
</dbReference>
<comment type="catalytic activity">
    <reaction evidence="1">
        <text>a 4-O-methyl-thymidine in DNA + L-cysteinyl-[protein] = a thymidine in DNA + S-methyl-L-cysteinyl-[protein]</text>
        <dbReference type="Rhea" id="RHEA:53428"/>
        <dbReference type="Rhea" id="RHEA-COMP:10131"/>
        <dbReference type="Rhea" id="RHEA-COMP:10132"/>
        <dbReference type="Rhea" id="RHEA-COMP:13555"/>
        <dbReference type="Rhea" id="RHEA-COMP:13556"/>
        <dbReference type="ChEBI" id="CHEBI:29950"/>
        <dbReference type="ChEBI" id="CHEBI:82612"/>
        <dbReference type="ChEBI" id="CHEBI:137386"/>
        <dbReference type="ChEBI" id="CHEBI:137387"/>
        <dbReference type="EC" id="2.1.1.63"/>
    </reaction>
</comment>
<keyword evidence="7" id="KW-0234">DNA repair</keyword>
<dbReference type="InterPro" id="IPR001497">
    <property type="entry name" value="MethylDNA_cys_MeTrfase_AS"/>
</dbReference>
<dbReference type="GO" id="GO:0032259">
    <property type="term" value="P:methylation"/>
    <property type="evidence" value="ECO:0007669"/>
    <property type="project" value="UniProtKB-KW"/>
</dbReference>
<name>A0A9Q7ARG0_9BACT</name>
<dbReference type="Proteomes" id="UP000671879">
    <property type="component" value="Chromosome"/>
</dbReference>
<dbReference type="NCBIfam" id="TIGR00589">
    <property type="entry name" value="ogt"/>
    <property type="match status" value="1"/>
</dbReference>
<evidence type="ECO:0000256" key="7">
    <source>
        <dbReference type="ARBA" id="ARBA00023204"/>
    </source>
</evidence>
<evidence type="ECO:0000313" key="10">
    <source>
        <dbReference type="EMBL" id="QTX33748.1"/>
    </source>
</evidence>
<gene>
    <name evidence="10" type="ORF">KAR29_08445</name>
</gene>
<comment type="similarity">
    <text evidence="2">Belongs to the MGMT family.</text>
</comment>
<dbReference type="Gene3D" id="1.10.10.10">
    <property type="entry name" value="Winged helix-like DNA-binding domain superfamily/Winged helix DNA-binding domain"/>
    <property type="match status" value="1"/>
</dbReference>
<organism evidence="10 11">
    <name type="scientific">Aminithiophilus ramosus</name>
    <dbReference type="NCBI Taxonomy" id="3029084"/>
    <lineage>
        <taxon>Bacteria</taxon>
        <taxon>Thermotogati</taxon>
        <taxon>Synergistota</taxon>
        <taxon>Synergistia</taxon>
        <taxon>Synergistales</taxon>
        <taxon>Aminithiophilaceae</taxon>
        <taxon>Aminithiophilus</taxon>
    </lineage>
</organism>
<dbReference type="Pfam" id="PF01035">
    <property type="entry name" value="DNA_binding_1"/>
    <property type="match status" value="1"/>
</dbReference>
<keyword evidence="4 10" id="KW-0489">Methyltransferase</keyword>
<evidence type="ECO:0000256" key="2">
    <source>
        <dbReference type="ARBA" id="ARBA00008711"/>
    </source>
</evidence>
<keyword evidence="6" id="KW-0227">DNA damage</keyword>